<dbReference type="EMBL" id="AP018227">
    <property type="protein sequence ID" value="BAY86637.1"/>
    <property type="molecule type" value="Genomic_DNA"/>
</dbReference>
<evidence type="ECO:0000313" key="1">
    <source>
        <dbReference type="EMBL" id="BAY86637.1"/>
    </source>
</evidence>
<organism evidence="1 2">
    <name type="scientific">Calothrix parasitica NIES-267</name>
    <dbReference type="NCBI Taxonomy" id="1973488"/>
    <lineage>
        <taxon>Bacteria</taxon>
        <taxon>Bacillati</taxon>
        <taxon>Cyanobacteriota</taxon>
        <taxon>Cyanophyceae</taxon>
        <taxon>Nostocales</taxon>
        <taxon>Calotrichaceae</taxon>
        <taxon>Calothrix</taxon>
    </lineage>
</organism>
<dbReference type="Proteomes" id="UP000218418">
    <property type="component" value="Chromosome"/>
</dbReference>
<protein>
    <submittedName>
        <fullName evidence="1">Uncharacterized protein</fullName>
    </submittedName>
</protein>
<keyword evidence="2" id="KW-1185">Reference proteome</keyword>
<dbReference type="AlphaFoldDB" id="A0A1Z4LZK4"/>
<proteinExistence type="predicted"/>
<sequence>MPNKYIPVEMDIGSNRIEIINIRSDVANYFGIETSNTVQEILPSR</sequence>
<evidence type="ECO:0000313" key="2">
    <source>
        <dbReference type="Proteomes" id="UP000218418"/>
    </source>
</evidence>
<gene>
    <name evidence="1" type="ORF">NIES267_61480</name>
</gene>
<reference evidence="1 2" key="1">
    <citation type="submission" date="2017-06" db="EMBL/GenBank/DDBJ databases">
        <title>Genome sequencing of cyanobaciteial culture collection at National Institute for Environmental Studies (NIES).</title>
        <authorList>
            <person name="Hirose Y."/>
            <person name="Shimura Y."/>
            <person name="Fujisawa T."/>
            <person name="Nakamura Y."/>
            <person name="Kawachi M."/>
        </authorList>
    </citation>
    <scope>NUCLEOTIDE SEQUENCE [LARGE SCALE GENOMIC DNA]</scope>
    <source>
        <strain evidence="1 2">NIES-267</strain>
    </source>
</reference>
<name>A0A1Z4LZK4_9CYAN</name>
<accession>A0A1Z4LZK4</accession>